<organism evidence="1 2">
    <name type="scientific">Pedobacter polaris</name>
    <dbReference type="NCBI Taxonomy" id="2571273"/>
    <lineage>
        <taxon>Bacteria</taxon>
        <taxon>Pseudomonadati</taxon>
        <taxon>Bacteroidota</taxon>
        <taxon>Sphingobacteriia</taxon>
        <taxon>Sphingobacteriales</taxon>
        <taxon>Sphingobacteriaceae</taxon>
        <taxon>Pedobacter</taxon>
    </lineage>
</organism>
<comment type="caution">
    <text evidence="1">The sequence shown here is derived from an EMBL/GenBank/DDBJ whole genome shotgun (WGS) entry which is preliminary data.</text>
</comment>
<reference evidence="1 2" key="1">
    <citation type="submission" date="2019-04" db="EMBL/GenBank/DDBJ databases">
        <title>Pedobacter sp. RP-3-22 sp. nov., isolated from Arctic soil.</title>
        <authorList>
            <person name="Dahal R.H."/>
            <person name="Kim D.-U."/>
        </authorList>
    </citation>
    <scope>NUCLEOTIDE SEQUENCE [LARGE SCALE GENOMIC DNA]</scope>
    <source>
        <strain evidence="1 2">RP-3-22</strain>
    </source>
</reference>
<accession>A0A4U1CK63</accession>
<name>A0A4U1CK63_9SPHI</name>
<protein>
    <recommendedName>
        <fullName evidence="3">DUF3945 domain-containing protein</fullName>
    </recommendedName>
</protein>
<dbReference type="Proteomes" id="UP000309488">
    <property type="component" value="Unassembled WGS sequence"/>
</dbReference>
<dbReference type="EMBL" id="SWBR01000003">
    <property type="protein sequence ID" value="TKC08034.1"/>
    <property type="molecule type" value="Genomic_DNA"/>
</dbReference>
<keyword evidence="2" id="KW-1185">Reference proteome</keyword>
<evidence type="ECO:0000313" key="2">
    <source>
        <dbReference type="Proteomes" id="UP000309488"/>
    </source>
</evidence>
<evidence type="ECO:0008006" key="3">
    <source>
        <dbReference type="Google" id="ProtNLM"/>
    </source>
</evidence>
<sequence>MNEKNLEYLLNNLKYLGFGDKLNDALNEALSRKNDSFKLETSSLMPLPNQKDNPKVGDKIIYDISFSKGKENDLYFLNSYKAELQKYCNKDVVSQCFYVNKGKGVTAKEAYNLLSGRAVNKDIVLKSGEKANVWLKLDLQAEKEKGNHLLKSFGEKYGFNLNKSIDNSLIKGLENPETKERLIKSLEKGNQHEVTFQKNGVEVKGFVSANPQYKTLDFADAELKPVYSKSVDAKNVVDEKALKAKSNLEAKAMEKAINKAIAVGAITCVDVSEGKGYYEMNGKKIPGIIQIMNNLKTPDAVNKLISDFEKSRVSNEVSAEPQKSRGR</sequence>
<dbReference type="OrthoDB" id="6372253at2"/>
<proteinExistence type="predicted"/>
<dbReference type="RefSeq" id="WP_136841599.1">
    <property type="nucleotide sequence ID" value="NZ_SWBR01000003.1"/>
</dbReference>
<dbReference type="AlphaFoldDB" id="A0A4U1CK63"/>
<evidence type="ECO:0000313" key="1">
    <source>
        <dbReference type="EMBL" id="TKC08034.1"/>
    </source>
</evidence>
<gene>
    <name evidence="1" type="ORF">FA048_12790</name>
</gene>